<dbReference type="RefSeq" id="WP_344017657.1">
    <property type="nucleotide sequence ID" value="NZ_BAAAJK010000001.1"/>
</dbReference>
<dbReference type="EMBL" id="BAAAJK010000001">
    <property type="protein sequence ID" value="GAA1379639.1"/>
    <property type="molecule type" value="Genomic_DNA"/>
</dbReference>
<dbReference type="InterPro" id="IPR011051">
    <property type="entry name" value="RmlC_Cupin_sf"/>
</dbReference>
<evidence type="ECO:0000256" key="1">
    <source>
        <dbReference type="SAM" id="MobiDB-lite"/>
    </source>
</evidence>
<comment type="caution">
    <text evidence="2">The sequence shown here is derived from an EMBL/GenBank/DDBJ whole genome shotgun (WGS) entry which is preliminary data.</text>
</comment>
<dbReference type="Proteomes" id="UP001501414">
    <property type="component" value="Unassembled WGS sequence"/>
</dbReference>
<evidence type="ECO:0000313" key="2">
    <source>
        <dbReference type="EMBL" id="GAA1379639.1"/>
    </source>
</evidence>
<proteinExistence type="predicted"/>
<gene>
    <name evidence="2" type="ORF">GCM10009613_02570</name>
</gene>
<evidence type="ECO:0000313" key="3">
    <source>
        <dbReference type="Proteomes" id="UP001501414"/>
    </source>
</evidence>
<evidence type="ECO:0008006" key="4">
    <source>
        <dbReference type="Google" id="ProtNLM"/>
    </source>
</evidence>
<sequence>MSTYPPTPGDTLLFENDRVRVWSMTLEAGGMFDFHQHHHDHLVLWPDPGTAEAQEITDGDSWPVRQVAEPGFCMFKTVGSGGPMTPHRIRNLGDTAVTHYIVELVGGPSPSPVTLDAQTNDRGHTTHPGMSTPAARDDAGA</sequence>
<reference evidence="3" key="1">
    <citation type="journal article" date="2019" name="Int. J. Syst. Evol. Microbiol.">
        <title>The Global Catalogue of Microorganisms (GCM) 10K type strain sequencing project: providing services to taxonomists for standard genome sequencing and annotation.</title>
        <authorList>
            <consortium name="The Broad Institute Genomics Platform"/>
            <consortium name="The Broad Institute Genome Sequencing Center for Infectious Disease"/>
            <person name="Wu L."/>
            <person name="Ma J."/>
        </authorList>
    </citation>
    <scope>NUCLEOTIDE SEQUENCE [LARGE SCALE GENOMIC DNA]</scope>
    <source>
        <strain evidence="3">JCM 11896</strain>
    </source>
</reference>
<feature type="region of interest" description="Disordered" evidence="1">
    <location>
        <begin position="107"/>
        <end position="141"/>
    </location>
</feature>
<dbReference type="Gene3D" id="2.60.120.10">
    <property type="entry name" value="Jelly Rolls"/>
    <property type="match status" value="1"/>
</dbReference>
<dbReference type="InterPro" id="IPR014710">
    <property type="entry name" value="RmlC-like_jellyroll"/>
</dbReference>
<protein>
    <recommendedName>
        <fullName evidence="4">Cupin</fullName>
    </recommendedName>
</protein>
<dbReference type="SUPFAM" id="SSF51182">
    <property type="entry name" value="RmlC-like cupins"/>
    <property type="match status" value="1"/>
</dbReference>
<keyword evidence="3" id="KW-1185">Reference proteome</keyword>
<name>A0ABP4I3C3_9PSEU</name>
<accession>A0ABP4I3C3</accession>
<organism evidence="2 3">
    <name type="scientific">Pseudonocardia kongjuensis</name>
    <dbReference type="NCBI Taxonomy" id="102227"/>
    <lineage>
        <taxon>Bacteria</taxon>
        <taxon>Bacillati</taxon>
        <taxon>Actinomycetota</taxon>
        <taxon>Actinomycetes</taxon>
        <taxon>Pseudonocardiales</taxon>
        <taxon>Pseudonocardiaceae</taxon>
        <taxon>Pseudonocardia</taxon>
    </lineage>
</organism>